<organism evidence="1 2">
    <name type="scientific">Phytopseudomonas flavescens</name>
    <dbReference type="NCBI Taxonomy" id="29435"/>
    <lineage>
        <taxon>Bacteria</taxon>
        <taxon>Pseudomonadati</taxon>
        <taxon>Pseudomonadota</taxon>
        <taxon>Gammaproteobacteria</taxon>
        <taxon>Pseudomonadales</taxon>
        <taxon>Pseudomonadaceae</taxon>
        <taxon>Phytopseudomonas</taxon>
    </lineage>
</organism>
<name>A0A1G8KGQ4_9GAMM</name>
<sequence>MSMLSAAVHAELADASYADFEEARRPDGSFDFDDLKTALERIGHKEDEPKDPNTGFSSFQADAFLQRWDIINHQPDMESAFSATLFKSKDPNAEQPYVLAVRQIKSLAHVLYHFPGGRVVETQILERVA</sequence>
<dbReference type="RefSeq" id="WP_084307540.1">
    <property type="nucleotide sequence ID" value="NZ_FNDG01000016.1"/>
</dbReference>
<dbReference type="AlphaFoldDB" id="A0A1G8KGQ4"/>
<dbReference type="Proteomes" id="UP000198606">
    <property type="component" value="Unassembled WGS sequence"/>
</dbReference>
<accession>A0A1G8KGQ4</accession>
<proteinExistence type="predicted"/>
<dbReference type="EMBL" id="FNDG01000016">
    <property type="protein sequence ID" value="SDI42575.1"/>
    <property type="molecule type" value="Genomic_DNA"/>
</dbReference>
<evidence type="ECO:0000313" key="1">
    <source>
        <dbReference type="EMBL" id="SDI42575.1"/>
    </source>
</evidence>
<protein>
    <submittedName>
        <fullName evidence="1">Uncharacterized protein</fullName>
    </submittedName>
</protein>
<dbReference type="STRING" id="29435.SAMN05216588_116133"/>
<gene>
    <name evidence="1" type="ORF">SAMN05216588_116133</name>
</gene>
<reference evidence="1 2" key="1">
    <citation type="submission" date="2016-10" db="EMBL/GenBank/DDBJ databases">
        <authorList>
            <person name="de Groot N.N."/>
        </authorList>
    </citation>
    <scope>NUCLEOTIDE SEQUENCE [LARGE SCALE GENOMIC DNA]</scope>
    <source>
        <strain evidence="1 2">LMG 18387</strain>
    </source>
</reference>
<evidence type="ECO:0000313" key="2">
    <source>
        <dbReference type="Proteomes" id="UP000198606"/>
    </source>
</evidence>